<dbReference type="InterPro" id="IPR004564">
    <property type="entry name" value="OM_lipoprot_carrier_LolA-like"/>
</dbReference>
<dbReference type="PANTHER" id="PTHR35869">
    <property type="entry name" value="OUTER-MEMBRANE LIPOPROTEIN CARRIER PROTEIN"/>
    <property type="match status" value="1"/>
</dbReference>
<dbReference type="EMBL" id="JAUEPH010000005">
    <property type="protein sequence ID" value="MDN3204990.1"/>
    <property type="molecule type" value="Genomic_DNA"/>
</dbReference>
<keyword evidence="4" id="KW-1185">Reference proteome</keyword>
<keyword evidence="3" id="KW-0449">Lipoprotein</keyword>
<evidence type="ECO:0000313" key="4">
    <source>
        <dbReference type="Proteomes" id="UP001171916"/>
    </source>
</evidence>
<dbReference type="SUPFAM" id="SSF89392">
    <property type="entry name" value="Prokaryotic lipoproteins and lipoprotein localization factors"/>
    <property type="match status" value="1"/>
</dbReference>
<keyword evidence="1 2" id="KW-0732">Signal</keyword>
<comment type="caution">
    <text evidence="3">The sequence shown here is derived from an EMBL/GenBank/DDBJ whole genome shotgun (WGS) entry which is preliminary data.</text>
</comment>
<protein>
    <submittedName>
        <fullName evidence="3">Outer membrane lipoprotein carrier protein LolA</fullName>
    </submittedName>
</protein>
<feature type="chain" id="PRO_5047256743" evidence="2">
    <location>
        <begin position="23"/>
        <end position="217"/>
    </location>
</feature>
<evidence type="ECO:0000313" key="3">
    <source>
        <dbReference type="EMBL" id="MDN3204990.1"/>
    </source>
</evidence>
<reference evidence="3" key="1">
    <citation type="submission" date="2023-06" db="EMBL/GenBank/DDBJ databases">
        <title>Robiginitalea aurantiacus sp. nov. and Algoriphagus sediminis sp. nov., isolated from coastal sediment.</title>
        <authorList>
            <person name="Zhou Z.Y."/>
            <person name="An J."/>
            <person name="Jia Y.W."/>
            <person name="Du Z.J."/>
        </authorList>
    </citation>
    <scope>NUCLEOTIDE SEQUENCE</scope>
    <source>
        <strain evidence="3">C2-7</strain>
    </source>
</reference>
<evidence type="ECO:0000256" key="1">
    <source>
        <dbReference type="ARBA" id="ARBA00022729"/>
    </source>
</evidence>
<accession>A0ABT7YF93</accession>
<dbReference type="PANTHER" id="PTHR35869:SF1">
    <property type="entry name" value="OUTER-MEMBRANE LIPOPROTEIN CARRIER PROTEIN"/>
    <property type="match status" value="1"/>
</dbReference>
<name>A0ABT7YF93_9BACT</name>
<dbReference type="InterPro" id="IPR029046">
    <property type="entry name" value="LolA/LolB/LppX"/>
</dbReference>
<dbReference type="CDD" id="cd16325">
    <property type="entry name" value="LolA"/>
    <property type="match status" value="1"/>
</dbReference>
<dbReference type="Proteomes" id="UP001171916">
    <property type="component" value="Unassembled WGS sequence"/>
</dbReference>
<gene>
    <name evidence="3" type="ORF">QVH07_12575</name>
</gene>
<evidence type="ECO:0000256" key="2">
    <source>
        <dbReference type="SAM" id="SignalP"/>
    </source>
</evidence>
<sequence>MKKFILPVFLLFLSFLSFQAKAQKDPQAKKVLDAMSQRYQAMNGFKADFDFTYRDAAGTSDKQTGEIAVKGEQYRLKLPDQEIFNNGKTVWTFISTDTYKEVTVNDVTQMEGELTPSNIYRMYEEGFDYRLQAEKQFQGQTVQVVELIALRSGSPFERVNLFINKSNKNLMGWEMHDGQGTVFAYTFVDLQEGPNFQNNYFTFDPKEHPGVEVIDLR</sequence>
<dbReference type="Gene3D" id="2.50.20.10">
    <property type="entry name" value="Lipoprotein localisation LolA/LolB/LppX"/>
    <property type="match status" value="1"/>
</dbReference>
<dbReference type="Pfam" id="PF03548">
    <property type="entry name" value="LolA"/>
    <property type="match status" value="1"/>
</dbReference>
<organism evidence="3 4">
    <name type="scientific">Algoriphagus sediminis</name>
    <dbReference type="NCBI Taxonomy" id="3057113"/>
    <lineage>
        <taxon>Bacteria</taxon>
        <taxon>Pseudomonadati</taxon>
        <taxon>Bacteroidota</taxon>
        <taxon>Cytophagia</taxon>
        <taxon>Cytophagales</taxon>
        <taxon>Cyclobacteriaceae</taxon>
        <taxon>Algoriphagus</taxon>
    </lineage>
</organism>
<dbReference type="RefSeq" id="WP_290000835.1">
    <property type="nucleotide sequence ID" value="NZ_JAUEPH010000005.1"/>
</dbReference>
<proteinExistence type="predicted"/>
<feature type="signal peptide" evidence="2">
    <location>
        <begin position="1"/>
        <end position="22"/>
    </location>
</feature>